<keyword evidence="2" id="KW-1185">Reference proteome</keyword>
<gene>
    <name evidence="1" type="ORF">CLF_100140</name>
</gene>
<accession>G7Y2S1</accession>
<organism evidence="1 2">
    <name type="scientific">Clonorchis sinensis</name>
    <name type="common">Chinese liver fluke</name>
    <dbReference type="NCBI Taxonomy" id="79923"/>
    <lineage>
        <taxon>Eukaryota</taxon>
        <taxon>Metazoa</taxon>
        <taxon>Spiralia</taxon>
        <taxon>Lophotrochozoa</taxon>
        <taxon>Platyhelminthes</taxon>
        <taxon>Trematoda</taxon>
        <taxon>Digenea</taxon>
        <taxon>Opisthorchiida</taxon>
        <taxon>Opisthorchiata</taxon>
        <taxon>Opisthorchiidae</taxon>
        <taxon>Clonorchis</taxon>
    </lineage>
</organism>
<evidence type="ECO:0000313" key="2">
    <source>
        <dbReference type="Proteomes" id="UP000008909"/>
    </source>
</evidence>
<evidence type="ECO:0000313" key="1">
    <source>
        <dbReference type="EMBL" id="GAA47258.1"/>
    </source>
</evidence>
<dbReference type="EMBL" id="DF142831">
    <property type="protein sequence ID" value="GAA47258.1"/>
    <property type="molecule type" value="Genomic_DNA"/>
</dbReference>
<feature type="non-terminal residue" evidence="1">
    <location>
        <position position="389"/>
    </location>
</feature>
<sequence>MDILQCLFKPALKFVRLIVQLPQSNIMLTWLLPLVPNLNVEIVVHTCLRRITVPWCFHSVHTTKNSCQASCHRNRNDRQFATFCRRRFIQTCEREVDSRESRKQQAVGSAPASRRTWGLTNRSGSILVSRLLRHQMSLLIGMYFAGSFARASLWTVRYSSYSLITVTTAYVQPLEWKPVKQQLTSVLRGRVNKVYREAILNVRYMLVDSMDIGALFAHPCVGCRPSRNDQSMTWQRYMKNLNSEYSRVDLQVSIYQRSMLESVNESKPDLRAVLISVLYTAGTKSWKGANRQQRGFRGGSEVERYMGTQITIAEREEQFKDTRRLFPSRLGQPASISAFVVLSDGMAVKSFATVIIILIDSMTSVFSSDASLPYNHDLFESFIVKKRVK</sequence>
<proteinExistence type="predicted"/>
<dbReference type="Proteomes" id="UP000008909">
    <property type="component" value="Unassembled WGS sequence"/>
</dbReference>
<dbReference type="AlphaFoldDB" id="G7Y2S1"/>
<reference evidence="1" key="1">
    <citation type="journal article" date="2011" name="Genome Biol.">
        <title>The draft genome of the carcinogenic human liver fluke Clonorchis sinensis.</title>
        <authorList>
            <person name="Wang X."/>
            <person name="Chen W."/>
            <person name="Huang Y."/>
            <person name="Sun J."/>
            <person name="Men J."/>
            <person name="Liu H."/>
            <person name="Luo F."/>
            <person name="Guo L."/>
            <person name="Lv X."/>
            <person name="Deng C."/>
            <person name="Zhou C."/>
            <person name="Fan Y."/>
            <person name="Li X."/>
            <person name="Huang L."/>
            <person name="Hu Y."/>
            <person name="Liang C."/>
            <person name="Hu X."/>
            <person name="Xu J."/>
            <person name="Yu X."/>
        </authorList>
    </citation>
    <scope>NUCLEOTIDE SEQUENCE [LARGE SCALE GENOMIC DNA]</scope>
    <source>
        <strain evidence="1">Henan</strain>
    </source>
</reference>
<name>G7Y2S1_CLOSI</name>
<protein>
    <submittedName>
        <fullName evidence="1">Uncharacterized protein</fullName>
    </submittedName>
</protein>
<reference key="2">
    <citation type="submission" date="2011-10" db="EMBL/GenBank/DDBJ databases">
        <title>The genome and transcriptome sequence of Clonorchis sinensis provide insights into the carcinogenic liver fluke.</title>
        <authorList>
            <person name="Wang X."/>
            <person name="Huang Y."/>
            <person name="Chen W."/>
            <person name="Liu H."/>
            <person name="Guo L."/>
            <person name="Chen Y."/>
            <person name="Luo F."/>
            <person name="Zhou W."/>
            <person name="Sun J."/>
            <person name="Mao Q."/>
            <person name="Liang P."/>
            <person name="Zhou C."/>
            <person name="Tian Y."/>
            <person name="Men J."/>
            <person name="Lv X."/>
            <person name="Huang L."/>
            <person name="Zhou J."/>
            <person name="Hu Y."/>
            <person name="Li R."/>
            <person name="Zhang F."/>
            <person name="Lei H."/>
            <person name="Li X."/>
            <person name="Hu X."/>
            <person name="Liang C."/>
            <person name="Xu J."/>
            <person name="Wu Z."/>
            <person name="Yu X."/>
        </authorList>
    </citation>
    <scope>NUCLEOTIDE SEQUENCE</scope>
    <source>
        <strain>Henan</strain>
    </source>
</reference>